<dbReference type="OrthoDB" id="47237at2759"/>
<organism evidence="2 3">
    <name type="scientific">Seminavis robusta</name>
    <dbReference type="NCBI Taxonomy" id="568900"/>
    <lineage>
        <taxon>Eukaryota</taxon>
        <taxon>Sar</taxon>
        <taxon>Stramenopiles</taxon>
        <taxon>Ochrophyta</taxon>
        <taxon>Bacillariophyta</taxon>
        <taxon>Bacillariophyceae</taxon>
        <taxon>Bacillariophycidae</taxon>
        <taxon>Naviculales</taxon>
        <taxon>Naviculaceae</taxon>
        <taxon>Seminavis</taxon>
    </lineage>
</organism>
<accession>A0A9N8F221</accession>
<evidence type="ECO:0000256" key="1">
    <source>
        <dbReference type="SAM" id="MobiDB-lite"/>
    </source>
</evidence>
<proteinExistence type="predicted"/>
<reference evidence="2" key="1">
    <citation type="submission" date="2020-06" db="EMBL/GenBank/DDBJ databases">
        <authorList>
            <consortium name="Plant Systems Biology data submission"/>
        </authorList>
    </citation>
    <scope>NUCLEOTIDE SEQUENCE</scope>
    <source>
        <strain evidence="2">D6</strain>
    </source>
</reference>
<comment type="caution">
    <text evidence="2">The sequence shown here is derived from an EMBL/GenBank/DDBJ whole genome shotgun (WGS) entry which is preliminary data.</text>
</comment>
<dbReference type="EMBL" id="CAICTM010002359">
    <property type="protein sequence ID" value="CAB9528950.1"/>
    <property type="molecule type" value="Genomic_DNA"/>
</dbReference>
<protein>
    <submittedName>
        <fullName evidence="2">Uncharacterized protein</fullName>
    </submittedName>
</protein>
<dbReference type="AlphaFoldDB" id="A0A9N8F221"/>
<name>A0A9N8F221_9STRA</name>
<evidence type="ECO:0000313" key="2">
    <source>
        <dbReference type="EMBL" id="CAB9528950.1"/>
    </source>
</evidence>
<sequence length="186" mass="21231">MQGGHKGVTGAPFPTSQQQPIHAEPAKQLNKKGNLDERLTTFTAVAKGDVNKSPPRLGRQGEVPIEEFKNFCSAVFTACAIEQANCKERSNREQLKSVVGEILNTKRMAEGLPEMNDARFYRRIEEEICHLQDLTKADSRESLRVLWLTYKTQLRHYENWEQYAVELGFARELAYDERPNEVGHIV</sequence>
<keyword evidence="3" id="KW-1185">Reference proteome</keyword>
<dbReference type="Proteomes" id="UP001153069">
    <property type="component" value="Unassembled WGS sequence"/>
</dbReference>
<evidence type="ECO:0000313" key="3">
    <source>
        <dbReference type="Proteomes" id="UP001153069"/>
    </source>
</evidence>
<gene>
    <name evidence="2" type="ORF">SEMRO_2361_G324820.1</name>
</gene>
<feature type="region of interest" description="Disordered" evidence="1">
    <location>
        <begin position="1"/>
        <end position="34"/>
    </location>
</feature>